<evidence type="ECO:0000313" key="9">
    <source>
        <dbReference type="EMBL" id="SEP59060.1"/>
    </source>
</evidence>
<dbReference type="PROSITE" id="PS51257">
    <property type="entry name" value="PROKAR_LIPOPROTEIN"/>
    <property type="match status" value="1"/>
</dbReference>
<evidence type="ECO:0000256" key="3">
    <source>
        <dbReference type="ARBA" id="ARBA00022475"/>
    </source>
</evidence>
<dbReference type="Pfam" id="PF02608">
    <property type="entry name" value="Bmp"/>
    <property type="match status" value="1"/>
</dbReference>
<sequence>MKKRYLFLSLMLSLSMILAACGGSDSGESQKDCEPDENAIKAGIVTDEGGVDDKSFNQSAWEGLQAYGEEYCLEKGEHFDYAQSNQDSEYESNITRLTQQDYELIFGIGYKLLDALETVAAQNPDSKYALVDDVAEGDNIASVTFKEHQGSFLVGVAAALKTETDKVGFVGGMDSPLINKFEVGFEAGVKSVDPTIEVDVRYAETFSDAGKGRQIANSMYNSDVDVIYHAAGGAGNGVFTEAKDIKGNNPDQSVWVIGVDRDQYEEGQVDDHNVTLTSMVKRVDVAVQDVIERTMSGDFPGGEVIEYGLSDNGISIADTNEDAYTDEIASTVDEWKEKIENGDVSVPSNHDELDEYLNNLQ</sequence>
<evidence type="ECO:0000256" key="4">
    <source>
        <dbReference type="ARBA" id="ARBA00022729"/>
    </source>
</evidence>
<evidence type="ECO:0000256" key="5">
    <source>
        <dbReference type="ARBA" id="ARBA00023136"/>
    </source>
</evidence>
<dbReference type="AlphaFoldDB" id="A0A1H8Z3R6"/>
<keyword evidence="5" id="KW-0472">Membrane</keyword>
<dbReference type="PANTHER" id="PTHR34296:SF2">
    <property type="entry name" value="ABC TRANSPORTER GUANOSINE-BINDING PROTEIN NUPN"/>
    <property type="match status" value="1"/>
</dbReference>
<proteinExistence type="inferred from homology"/>
<comment type="subcellular location">
    <subcellularLocation>
        <location evidence="1">Cell membrane</location>
        <topology evidence="1">Lipid-anchor</topology>
    </subcellularLocation>
</comment>
<dbReference type="STRING" id="571933.SAMN05216362_101193"/>
<reference evidence="9 10" key="1">
    <citation type="submission" date="2016-10" db="EMBL/GenBank/DDBJ databases">
        <authorList>
            <person name="de Groot N.N."/>
        </authorList>
    </citation>
    <scope>NUCLEOTIDE SEQUENCE [LARGE SCALE GENOMIC DNA]</scope>
    <source>
        <strain evidence="9 10">DSM 21633</strain>
    </source>
</reference>
<dbReference type="SUPFAM" id="SSF53822">
    <property type="entry name" value="Periplasmic binding protein-like I"/>
    <property type="match status" value="1"/>
</dbReference>
<keyword evidence="3" id="KW-1003">Cell membrane</keyword>
<dbReference type="CDD" id="cd06354">
    <property type="entry name" value="PBP1_PrnA-like"/>
    <property type="match status" value="1"/>
</dbReference>
<name>A0A1H8Z3R6_9BACI</name>
<dbReference type="OrthoDB" id="9784230at2"/>
<dbReference type="GO" id="GO:0005886">
    <property type="term" value="C:plasma membrane"/>
    <property type="evidence" value="ECO:0007669"/>
    <property type="project" value="UniProtKB-SubCell"/>
</dbReference>
<evidence type="ECO:0000256" key="2">
    <source>
        <dbReference type="ARBA" id="ARBA00008610"/>
    </source>
</evidence>
<feature type="domain" description="ABC transporter substrate-binding protein PnrA-like" evidence="8">
    <location>
        <begin position="43"/>
        <end position="349"/>
    </location>
</feature>
<dbReference type="InterPro" id="IPR028082">
    <property type="entry name" value="Peripla_BP_I"/>
</dbReference>
<dbReference type="Proteomes" id="UP000199427">
    <property type="component" value="Unassembled WGS sequence"/>
</dbReference>
<dbReference type="InterPro" id="IPR050957">
    <property type="entry name" value="BMP_lipoprotein"/>
</dbReference>
<evidence type="ECO:0000256" key="1">
    <source>
        <dbReference type="ARBA" id="ARBA00004193"/>
    </source>
</evidence>
<feature type="signal peptide" evidence="7">
    <location>
        <begin position="1"/>
        <end position="19"/>
    </location>
</feature>
<dbReference type="PANTHER" id="PTHR34296">
    <property type="entry name" value="TRANSCRIPTIONAL ACTIVATOR PROTEIN MED"/>
    <property type="match status" value="1"/>
</dbReference>
<dbReference type="Gene3D" id="3.40.50.2300">
    <property type="match status" value="2"/>
</dbReference>
<keyword evidence="10" id="KW-1185">Reference proteome</keyword>
<evidence type="ECO:0000259" key="8">
    <source>
        <dbReference type="Pfam" id="PF02608"/>
    </source>
</evidence>
<evidence type="ECO:0000313" key="10">
    <source>
        <dbReference type="Proteomes" id="UP000199427"/>
    </source>
</evidence>
<evidence type="ECO:0000256" key="6">
    <source>
        <dbReference type="ARBA" id="ARBA00023288"/>
    </source>
</evidence>
<gene>
    <name evidence="9" type="ORF">SAMN05216362_101193</name>
</gene>
<comment type="similarity">
    <text evidence="2">Belongs to the BMP lipoprotein family.</text>
</comment>
<dbReference type="RefSeq" id="WP_091772137.1">
    <property type="nucleotide sequence ID" value="NZ_FOES01000001.1"/>
</dbReference>
<organism evidence="9 10">
    <name type="scientific">Piscibacillus halophilus</name>
    <dbReference type="NCBI Taxonomy" id="571933"/>
    <lineage>
        <taxon>Bacteria</taxon>
        <taxon>Bacillati</taxon>
        <taxon>Bacillota</taxon>
        <taxon>Bacilli</taxon>
        <taxon>Bacillales</taxon>
        <taxon>Bacillaceae</taxon>
        <taxon>Piscibacillus</taxon>
    </lineage>
</organism>
<protein>
    <submittedName>
        <fullName evidence="9">Nucleoside-binding protein</fullName>
    </submittedName>
</protein>
<accession>A0A1H8Z3R6</accession>
<keyword evidence="4 7" id="KW-0732">Signal</keyword>
<dbReference type="InterPro" id="IPR003760">
    <property type="entry name" value="PnrA-like"/>
</dbReference>
<feature type="chain" id="PRO_5011446157" evidence="7">
    <location>
        <begin position="20"/>
        <end position="361"/>
    </location>
</feature>
<keyword evidence="6" id="KW-0449">Lipoprotein</keyword>
<dbReference type="EMBL" id="FOES01000001">
    <property type="protein sequence ID" value="SEP59060.1"/>
    <property type="molecule type" value="Genomic_DNA"/>
</dbReference>
<evidence type="ECO:0000256" key="7">
    <source>
        <dbReference type="SAM" id="SignalP"/>
    </source>
</evidence>